<dbReference type="GO" id="GO:0005509">
    <property type="term" value="F:calcium ion binding"/>
    <property type="evidence" value="ECO:0007669"/>
    <property type="project" value="InterPro"/>
</dbReference>
<evidence type="ECO:0000256" key="3">
    <source>
        <dbReference type="ARBA" id="ARBA00022729"/>
    </source>
</evidence>
<dbReference type="EMBL" id="JAODUP010000497">
    <property type="protein sequence ID" value="KAK2148446.1"/>
    <property type="molecule type" value="Genomic_DNA"/>
</dbReference>
<dbReference type="Pfam" id="PF12661">
    <property type="entry name" value="hEGF"/>
    <property type="match status" value="1"/>
</dbReference>
<dbReference type="AlphaFoldDB" id="A0AAD9J9I8"/>
<evidence type="ECO:0000313" key="8">
    <source>
        <dbReference type="EMBL" id="KAK2148446.1"/>
    </source>
</evidence>
<dbReference type="InterPro" id="IPR018097">
    <property type="entry name" value="EGF_Ca-bd_CS"/>
</dbReference>
<evidence type="ECO:0000256" key="1">
    <source>
        <dbReference type="ARBA" id="ARBA00022473"/>
    </source>
</evidence>
<proteinExistence type="predicted"/>
<keyword evidence="2 6" id="KW-0245">EGF-like domain</keyword>
<dbReference type="InterPro" id="IPR000742">
    <property type="entry name" value="EGF"/>
</dbReference>
<dbReference type="InterPro" id="IPR013032">
    <property type="entry name" value="EGF-like_CS"/>
</dbReference>
<evidence type="ECO:0000259" key="7">
    <source>
        <dbReference type="PROSITE" id="PS50026"/>
    </source>
</evidence>
<protein>
    <recommendedName>
        <fullName evidence="7">EGF-like domain-containing protein</fullName>
    </recommendedName>
</protein>
<dbReference type="PROSITE" id="PS01187">
    <property type="entry name" value="EGF_CA"/>
    <property type="match status" value="1"/>
</dbReference>
<keyword evidence="4" id="KW-0677">Repeat</keyword>
<dbReference type="Proteomes" id="UP001208570">
    <property type="component" value="Unassembled WGS sequence"/>
</dbReference>
<evidence type="ECO:0000256" key="5">
    <source>
        <dbReference type="ARBA" id="ARBA00023157"/>
    </source>
</evidence>
<feature type="disulfide bond" evidence="6">
    <location>
        <begin position="60"/>
        <end position="69"/>
    </location>
</feature>
<keyword evidence="1" id="KW-0217">Developmental protein</keyword>
<dbReference type="FunFam" id="2.10.25.10:FF:000080">
    <property type="entry name" value="Neurogenic locus notch 1"/>
    <property type="match status" value="1"/>
</dbReference>
<gene>
    <name evidence="8" type="ORF">LSH36_497g01007</name>
</gene>
<evidence type="ECO:0000256" key="6">
    <source>
        <dbReference type="PROSITE-ProRule" id="PRU00076"/>
    </source>
</evidence>
<dbReference type="SUPFAM" id="SSF57196">
    <property type="entry name" value="EGF/Laminin"/>
    <property type="match status" value="1"/>
</dbReference>
<dbReference type="SMART" id="SM00179">
    <property type="entry name" value="EGF_CA"/>
    <property type="match status" value="1"/>
</dbReference>
<reference evidence="8" key="1">
    <citation type="journal article" date="2023" name="Mol. Biol. Evol.">
        <title>Third-Generation Sequencing Reveals the Adaptive Role of the Epigenome in Three Deep-Sea Polychaetes.</title>
        <authorList>
            <person name="Perez M."/>
            <person name="Aroh O."/>
            <person name="Sun Y."/>
            <person name="Lan Y."/>
            <person name="Juniper S.K."/>
            <person name="Young C.R."/>
            <person name="Angers B."/>
            <person name="Qian P.Y."/>
        </authorList>
    </citation>
    <scope>NUCLEOTIDE SEQUENCE</scope>
    <source>
        <strain evidence="8">P08H-3</strain>
    </source>
</reference>
<evidence type="ECO:0000256" key="2">
    <source>
        <dbReference type="ARBA" id="ARBA00022536"/>
    </source>
</evidence>
<dbReference type="CDD" id="cd00054">
    <property type="entry name" value="EGF_CA"/>
    <property type="match status" value="1"/>
</dbReference>
<dbReference type="PROSITE" id="PS00010">
    <property type="entry name" value="ASX_HYDROXYL"/>
    <property type="match status" value="1"/>
</dbReference>
<feature type="domain" description="EGF-like" evidence="7">
    <location>
        <begin position="34"/>
        <end position="70"/>
    </location>
</feature>
<dbReference type="Gene3D" id="2.10.25.10">
    <property type="entry name" value="Laminin"/>
    <property type="match status" value="1"/>
</dbReference>
<sequence length="96" mass="10063">MKIRGGDITFGGVFLVGTIGIPCVDCFVCLLSPDIDECQQSGCLHGSTCIDGINNFTCQCSPGYKGQLCESCLVMKTGPNCDQGINSSPSQYSVGK</sequence>
<dbReference type="InterPro" id="IPR001881">
    <property type="entry name" value="EGF-like_Ca-bd_dom"/>
</dbReference>
<organism evidence="8 9">
    <name type="scientific">Paralvinella palmiformis</name>
    <dbReference type="NCBI Taxonomy" id="53620"/>
    <lineage>
        <taxon>Eukaryota</taxon>
        <taxon>Metazoa</taxon>
        <taxon>Spiralia</taxon>
        <taxon>Lophotrochozoa</taxon>
        <taxon>Annelida</taxon>
        <taxon>Polychaeta</taxon>
        <taxon>Sedentaria</taxon>
        <taxon>Canalipalpata</taxon>
        <taxon>Terebellida</taxon>
        <taxon>Terebelliformia</taxon>
        <taxon>Alvinellidae</taxon>
        <taxon>Paralvinella</taxon>
    </lineage>
</organism>
<keyword evidence="5 6" id="KW-1015">Disulfide bond</keyword>
<comment type="caution">
    <text evidence="6">Lacks conserved residue(s) required for the propagation of feature annotation.</text>
</comment>
<accession>A0AAD9J9I8</accession>
<dbReference type="PRINTS" id="PR00010">
    <property type="entry name" value="EGFBLOOD"/>
</dbReference>
<dbReference type="PROSITE" id="PS50026">
    <property type="entry name" value="EGF_3"/>
    <property type="match status" value="1"/>
</dbReference>
<comment type="caution">
    <text evidence="8">The sequence shown here is derived from an EMBL/GenBank/DDBJ whole genome shotgun (WGS) entry which is preliminary data.</text>
</comment>
<dbReference type="InterPro" id="IPR000152">
    <property type="entry name" value="EGF-type_Asp/Asn_hydroxyl_site"/>
</dbReference>
<name>A0AAD9J9I8_9ANNE</name>
<keyword evidence="3" id="KW-0732">Signal</keyword>
<dbReference type="PROSITE" id="PS00022">
    <property type="entry name" value="EGF_1"/>
    <property type="match status" value="1"/>
</dbReference>
<evidence type="ECO:0000313" key="9">
    <source>
        <dbReference type="Proteomes" id="UP001208570"/>
    </source>
</evidence>
<dbReference type="SMART" id="SM00181">
    <property type="entry name" value="EGF"/>
    <property type="match status" value="1"/>
</dbReference>
<evidence type="ECO:0000256" key="4">
    <source>
        <dbReference type="ARBA" id="ARBA00022737"/>
    </source>
</evidence>
<keyword evidence="9" id="KW-1185">Reference proteome</keyword>